<evidence type="ECO:0000313" key="2">
    <source>
        <dbReference type="Proteomes" id="UP000664417"/>
    </source>
</evidence>
<organism evidence="1 2">
    <name type="scientific">Acanthopleuribacter pedis</name>
    <dbReference type="NCBI Taxonomy" id="442870"/>
    <lineage>
        <taxon>Bacteria</taxon>
        <taxon>Pseudomonadati</taxon>
        <taxon>Acidobacteriota</taxon>
        <taxon>Holophagae</taxon>
        <taxon>Acanthopleuribacterales</taxon>
        <taxon>Acanthopleuribacteraceae</taxon>
        <taxon>Acanthopleuribacter</taxon>
    </lineage>
</organism>
<accession>A0A8J7U310</accession>
<proteinExistence type="predicted"/>
<keyword evidence="2" id="KW-1185">Reference proteome</keyword>
<dbReference type="EMBL" id="JAFREP010000005">
    <property type="protein sequence ID" value="MBO1318299.1"/>
    <property type="molecule type" value="Genomic_DNA"/>
</dbReference>
<protein>
    <submittedName>
        <fullName evidence="1">Uncharacterized protein</fullName>
    </submittedName>
</protein>
<dbReference type="Proteomes" id="UP000664417">
    <property type="component" value="Unassembled WGS sequence"/>
</dbReference>
<dbReference type="AlphaFoldDB" id="A0A8J7U310"/>
<dbReference type="RefSeq" id="WP_207857992.1">
    <property type="nucleotide sequence ID" value="NZ_JAFREP010000005.1"/>
</dbReference>
<gene>
    <name evidence="1" type="ORF">J3U88_07525</name>
</gene>
<name>A0A8J7U310_9BACT</name>
<sequence length="659" mass="76893">MVGIEKEHSGIISAGYRFKAWNPETPTFWIEVQITQTVEGHDNKNEKLKKIHLEGCYIDSEQKIDFGDFFHRDSRHKDYSLMIVFLYHVIAESRCSGVVLNTEYFQKVFDEYNFSRGVSSIHTLAYRVRGHFTDSVTKEKLRKMPRVFPKKYLSALQENKRKFKWLGKVEPLSLSLTGAGYKININKDIKSEICIEKPGSVPPKKDPADKDNTVLCLEGDVTSLDALEIHLLRLESEKSFAERKVTKDQVIKTPVLNLNPRRMLFPEFSNKEFLRCRQDLFSREFEYVYFSALRRSTDGLQAPFRAYETLDLDPHMSTWTSELSKLYSLAEYRMGIRRSKLIQEKIEQEAISLSLVDEINLLLWKFEMTFESFEFNSAVQVADDIFLLSQHLSGVMRRFYSGLALYNKAIVQIRIYQEDLTRGQGFELSESTPFKTLHQLENHMNSNEFWKSKYLAYLRAVSNNLLTVFGSQGDEIITGIFSVNIPFAILDPNDPRRRNLKSIDYLSNVEKSKRGLNEIYYVMSFYDTIEDFFLFAKEVLTRGELQYIKAIESNTKRVSGKTQHASFREEYEYLKNARSSFLQEKNYHMWAKCCFQLAMTVRAAKWRNSQDEAVAYLKAAFLVFQIQKNRMMGVACLQQLGYPTPITDNFMEHIEPLLR</sequence>
<comment type="caution">
    <text evidence="1">The sequence shown here is derived from an EMBL/GenBank/DDBJ whole genome shotgun (WGS) entry which is preliminary data.</text>
</comment>
<evidence type="ECO:0000313" key="1">
    <source>
        <dbReference type="EMBL" id="MBO1318299.1"/>
    </source>
</evidence>
<reference evidence="1" key="1">
    <citation type="submission" date="2021-03" db="EMBL/GenBank/DDBJ databases">
        <authorList>
            <person name="Wang G."/>
        </authorList>
    </citation>
    <scope>NUCLEOTIDE SEQUENCE</scope>
    <source>
        <strain evidence="1">KCTC 12899</strain>
    </source>
</reference>